<evidence type="ECO:0008006" key="3">
    <source>
        <dbReference type="Google" id="ProtNLM"/>
    </source>
</evidence>
<dbReference type="InterPro" id="IPR051396">
    <property type="entry name" value="Bact_Antivir_Def_Nuclease"/>
</dbReference>
<dbReference type="SUPFAM" id="SSF52540">
    <property type="entry name" value="P-loop containing nucleoside triphosphate hydrolases"/>
    <property type="match status" value="1"/>
</dbReference>
<evidence type="ECO:0000313" key="2">
    <source>
        <dbReference type="Proteomes" id="UP000197025"/>
    </source>
</evidence>
<dbReference type="Gene3D" id="3.40.50.300">
    <property type="entry name" value="P-loop containing nucleotide triphosphate hydrolases"/>
    <property type="match status" value="1"/>
</dbReference>
<sequence length="338" mass="39115">MIREVEIEGFKSIRKLRLECRRINLFIGPPNTGKSNLLESLGMFSLPYAPAELRAFARCQTMADLFHDQDVGSPVRVRADDYTWTLKYEPSDPRPFHIAAKLFSYGDFFSYGYKFDTTFEGGGVSDPRRLPFRFYRFVSLDRFPAKEPGFLRPPHGENMLHLLLLHKPLRQKIAEIFAEYGLRLVLKPQEDRIELQKEADGVIIAYPYILASDTLRRLVFHLLAIETNEGALLIFEEPEAHAFPYYTKYLAERIALDARNQYWISTHNPYFLLAILEKAPREDVAVFLTAWREGATQIRPLGEAEIQEIVDAGCSLFFDLERFLSSEEKGFEDFIRAL</sequence>
<dbReference type="AlphaFoldDB" id="A0A212QQI9"/>
<dbReference type="InParanoid" id="A0A212QQI9"/>
<dbReference type="OrthoDB" id="9792800at2"/>
<proteinExistence type="predicted"/>
<name>A0A212QQI9_9CHLR</name>
<dbReference type="InterPro" id="IPR027417">
    <property type="entry name" value="P-loop_NTPase"/>
</dbReference>
<keyword evidence="2" id="KW-1185">Reference proteome</keyword>
<gene>
    <name evidence="1" type="ORF">SAMN02746019_00003830</name>
</gene>
<evidence type="ECO:0000313" key="1">
    <source>
        <dbReference type="EMBL" id="SNB61744.1"/>
    </source>
</evidence>
<dbReference type="PANTHER" id="PTHR43581:SF4">
    <property type="entry name" value="ATP_GTP PHOSPHATASE"/>
    <property type="match status" value="1"/>
</dbReference>
<protein>
    <recommendedName>
        <fullName evidence="3">ATPase AAA-type core domain-containing protein</fullName>
    </recommendedName>
</protein>
<reference evidence="2" key="1">
    <citation type="submission" date="2017-06" db="EMBL/GenBank/DDBJ databases">
        <authorList>
            <person name="Varghese N."/>
            <person name="Submissions S."/>
        </authorList>
    </citation>
    <scope>NUCLEOTIDE SEQUENCE [LARGE SCALE GENOMIC DNA]</scope>
    <source>
        <strain evidence="2">JAD2</strain>
    </source>
</reference>
<dbReference type="Proteomes" id="UP000197025">
    <property type="component" value="Unassembled WGS sequence"/>
</dbReference>
<dbReference type="PANTHER" id="PTHR43581">
    <property type="entry name" value="ATP/GTP PHOSPHATASE"/>
    <property type="match status" value="1"/>
</dbReference>
<accession>A0A212QQI9</accession>
<dbReference type="RefSeq" id="WP_088570574.1">
    <property type="nucleotide sequence ID" value="NZ_FYEK01000018.1"/>
</dbReference>
<dbReference type="EMBL" id="FYEK01000018">
    <property type="protein sequence ID" value="SNB61744.1"/>
    <property type="molecule type" value="Genomic_DNA"/>
</dbReference>
<organism evidence="1 2">
    <name type="scientific">Thermoflexus hugenholtzii JAD2</name>
    <dbReference type="NCBI Taxonomy" id="877466"/>
    <lineage>
        <taxon>Bacteria</taxon>
        <taxon>Bacillati</taxon>
        <taxon>Chloroflexota</taxon>
        <taxon>Thermoflexia</taxon>
        <taxon>Thermoflexales</taxon>
        <taxon>Thermoflexaceae</taxon>
        <taxon>Thermoflexus</taxon>
    </lineage>
</organism>